<reference evidence="1" key="2">
    <citation type="submission" date="2023-04" db="EMBL/GenBank/DDBJ databases">
        <authorList>
            <person name="Bu L."/>
            <person name="Lu L."/>
            <person name="Laidemitt M.R."/>
            <person name="Zhang S.M."/>
            <person name="Mutuku M."/>
            <person name="Mkoji G."/>
            <person name="Steinauer M."/>
            <person name="Loker E.S."/>
        </authorList>
    </citation>
    <scope>NUCLEOTIDE SEQUENCE</scope>
    <source>
        <strain evidence="1">KasaAsao</strain>
        <tissue evidence="1">Whole Snail</tissue>
    </source>
</reference>
<keyword evidence="2" id="KW-1185">Reference proteome</keyword>
<dbReference type="EMBL" id="JASAOG010000363">
    <property type="protein sequence ID" value="KAK0040029.1"/>
    <property type="molecule type" value="Genomic_DNA"/>
</dbReference>
<proteinExistence type="predicted"/>
<evidence type="ECO:0000313" key="1">
    <source>
        <dbReference type="EMBL" id="KAK0040029.1"/>
    </source>
</evidence>
<dbReference type="Proteomes" id="UP001233172">
    <property type="component" value="Unassembled WGS sequence"/>
</dbReference>
<gene>
    <name evidence="1" type="ORF">Bpfe_030542</name>
</gene>
<name>A0AAD8AR30_BIOPF</name>
<evidence type="ECO:0000313" key="2">
    <source>
        <dbReference type="Proteomes" id="UP001233172"/>
    </source>
</evidence>
<comment type="caution">
    <text evidence="1">The sequence shown here is derived from an EMBL/GenBank/DDBJ whole genome shotgun (WGS) entry which is preliminary data.</text>
</comment>
<organism evidence="1 2">
    <name type="scientific">Biomphalaria pfeifferi</name>
    <name type="common">Bloodfluke planorb</name>
    <name type="synonym">Freshwater snail</name>
    <dbReference type="NCBI Taxonomy" id="112525"/>
    <lineage>
        <taxon>Eukaryota</taxon>
        <taxon>Metazoa</taxon>
        <taxon>Spiralia</taxon>
        <taxon>Lophotrochozoa</taxon>
        <taxon>Mollusca</taxon>
        <taxon>Gastropoda</taxon>
        <taxon>Heterobranchia</taxon>
        <taxon>Euthyneura</taxon>
        <taxon>Panpulmonata</taxon>
        <taxon>Hygrophila</taxon>
        <taxon>Lymnaeoidea</taxon>
        <taxon>Planorbidae</taxon>
        <taxon>Biomphalaria</taxon>
    </lineage>
</organism>
<protein>
    <submittedName>
        <fullName evidence="1">Uncharacterized protein</fullName>
    </submittedName>
</protein>
<accession>A0AAD8AR30</accession>
<dbReference type="AlphaFoldDB" id="A0AAD8AR30"/>
<sequence>MYLLVSGCHNSANSTHSSVSGDSYVTKEHSSFSLGVLDRLLKQVPVTDLASGFTFKNISIYRCNNFLDDKMEFWNIYFDLFELEKDGMFPHDTLSKVDFVFYPPLALENTLKKAQCYINFLRSEVENPKSTYRAIFALSFLNDYESLCDSCVSKNNTTVTDSIKPTYKKLYTEFPIVARFENHHLIFEPVDHNSLILEWSYLNCTASEAEVAVPDDGIPMTSTFLEQLPGFLACYLSQVARLDVENKWRILETSYNGGFGKLFFVTQLLLFSSSEIDFDRFPDTASAYFSFFADAIHLLRR</sequence>
<reference evidence="1" key="1">
    <citation type="journal article" date="2023" name="PLoS Negl. Trop. Dis.">
        <title>A genome sequence for Biomphalaria pfeifferi, the major vector snail for the human-infecting parasite Schistosoma mansoni.</title>
        <authorList>
            <person name="Bu L."/>
            <person name="Lu L."/>
            <person name="Laidemitt M.R."/>
            <person name="Zhang S.M."/>
            <person name="Mutuku M."/>
            <person name="Mkoji G."/>
            <person name="Steinauer M."/>
            <person name="Loker E.S."/>
        </authorList>
    </citation>
    <scope>NUCLEOTIDE SEQUENCE</scope>
    <source>
        <strain evidence="1">KasaAsao</strain>
    </source>
</reference>